<dbReference type="RefSeq" id="WP_159173843.1">
    <property type="nucleotide sequence ID" value="NZ_LR732312.1"/>
</dbReference>
<accession>A0A653IFN2</accession>
<gene>
    <name evidence="1" type="ORF">EXIGUO9Y_360297</name>
</gene>
<organism evidence="1 2">
    <name type="scientific">Exiguobacterium oxidotolerans</name>
    <dbReference type="NCBI Taxonomy" id="223958"/>
    <lineage>
        <taxon>Bacteria</taxon>
        <taxon>Bacillati</taxon>
        <taxon>Bacillota</taxon>
        <taxon>Bacilli</taxon>
        <taxon>Bacillales</taxon>
        <taxon>Bacillales Family XII. Incertae Sedis</taxon>
        <taxon>Exiguobacterium</taxon>
    </lineage>
</organism>
<evidence type="ECO:0000313" key="2">
    <source>
        <dbReference type="Proteomes" id="UP000439752"/>
    </source>
</evidence>
<evidence type="ECO:0000313" key="1">
    <source>
        <dbReference type="EMBL" id="VWX38020.1"/>
    </source>
</evidence>
<dbReference type="AlphaFoldDB" id="A0A653IFN2"/>
<dbReference type="EMBL" id="CABWKQ010000030">
    <property type="protein sequence ID" value="VWX38020.1"/>
    <property type="molecule type" value="Genomic_DNA"/>
</dbReference>
<sequence>MCHLLVVDESDFALRQAVVHYYETKEPFYLPADLEAGEEVFLATKMGIIAYAETLFSEYTTRPSDPHWRVEADGVERTYACLDLISVDLHHPLLGTPLTDLKVESGMVQVSVRQRLVEAWQYGYFETDVTTIEEAKQRRQEKFHERNHIGQLAEACEHCGQTNQSILEWHQENNQFLTLCPSCHRLAHQRSDSLTDVAATSDEP</sequence>
<name>A0A653IFN2_9BACL</name>
<protein>
    <submittedName>
        <fullName evidence="1">Uncharacterized protein</fullName>
    </submittedName>
</protein>
<dbReference type="Proteomes" id="UP000439752">
    <property type="component" value="Unassembled WGS sequence"/>
</dbReference>
<reference evidence="1 2" key="1">
    <citation type="submission" date="2019-10" db="EMBL/GenBank/DDBJ databases">
        <authorList>
            <person name="Karimi E."/>
        </authorList>
    </citation>
    <scope>NUCLEOTIDE SEQUENCE [LARGE SCALE GENOMIC DNA]</scope>
    <source>
        <strain evidence="1">Exiguobacterium sp. 9Y</strain>
    </source>
</reference>
<proteinExistence type="predicted"/>
<keyword evidence="2" id="KW-1185">Reference proteome</keyword>